<organism evidence="6">
    <name type="scientific">Pneumocystis jirovecii</name>
    <name type="common">Human pneumocystis pneumonia agent</name>
    <dbReference type="NCBI Taxonomy" id="42068"/>
    <lineage>
        <taxon>Eukaryota</taxon>
        <taxon>Fungi</taxon>
        <taxon>Dikarya</taxon>
        <taxon>Ascomycota</taxon>
        <taxon>Taphrinomycotina</taxon>
        <taxon>Pneumocystomycetes</taxon>
        <taxon>Pneumocystaceae</taxon>
        <taxon>Pneumocystis</taxon>
    </lineage>
</organism>
<evidence type="ECO:0000259" key="4">
    <source>
        <dbReference type="Pfam" id="PF04048"/>
    </source>
</evidence>
<comment type="similarity">
    <text evidence="3">Belongs to the SEC8 family.</text>
</comment>
<name>L0PGU7_PNEJI</name>
<dbReference type="PANTHER" id="PTHR14146:SF0">
    <property type="entry name" value="EXOCYST COMPLEX COMPONENT 4"/>
    <property type="match status" value="1"/>
</dbReference>
<dbReference type="EMBL" id="CAKM01000282">
    <property type="protein sequence ID" value="CCJ31289.1"/>
    <property type="molecule type" value="Genomic_DNA"/>
</dbReference>
<feature type="domain" description="Exocyst complex component Sec8 N-terminal" evidence="4">
    <location>
        <begin position="57"/>
        <end position="193"/>
    </location>
</feature>
<dbReference type="Proteomes" id="UP000010422">
    <property type="component" value="Unassembled WGS sequence"/>
</dbReference>
<protein>
    <recommendedName>
        <fullName evidence="3">Exocyst complex component Sec8</fullName>
    </recommendedName>
</protein>
<sequence>MNFYKDYVSIFENALSDVQEKTEDWKAGNSKKVQRKKTDVKNVGKSKTYEDAIDKYESVLQQIKKNWNYMTKDECNPLVVALELLDKSSLGKDYNAFKATYQDLQKSLKLIVNENYEEFSRSIATFGIIMENITESQEKAQEIEKTILESQKRLIYKKSDLRSIHQRSLHLKEILRILKAIDDLRKIPEILERHISEKKFLTAIILLKEAQEITERYEMSKINALIDIKRYISGHKNSLMHIILEELHNHLYLKSPYCDTYWAPYTLGQKDAYSCCFKEK</sequence>
<keyword evidence="3" id="KW-0653">Protein transport</keyword>
<dbReference type="GO" id="GO:0006612">
    <property type="term" value="P:protein targeting to membrane"/>
    <property type="evidence" value="ECO:0007669"/>
    <property type="project" value="UniProtKB-UniRule"/>
</dbReference>
<evidence type="ECO:0000313" key="6">
    <source>
        <dbReference type="Proteomes" id="UP000010422"/>
    </source>
</evidence>
<gene>
    <name evidence="5" type="ORF">PNEJI1_000258</name>
</gene>
<dbReference type="GO" id="GO:0006904">
    <property type="term" value="P:vesicle docking involved in exocytosis"/>
    <property type="evidence" value="ECO:0007669"/>
    <property type="project" value="InterPro"/>
</dbReference>
<dbReference type="InterPro" id="IPR007191">
    <property type="entry name" value="Sec8_exocyst_N"/>
</dbReference>
<proteinExistence type="inferred from homology"/>
<dbReference type="GO" id="GO:0000145">
    <property type="term" value="C:exocyst"/>
    <property type="evidence" value="ECO:0007669"/>
    <property type="project" value="UniProtKB-UniRule"/>
</dbReference>
<dbReference type="GO" id="GO:0090522">
    <property type="term" value="P:vesicle tethering involved in exocytosis"/>
    <property type="evidence" value="ECO:0007669"/>
    <property type="project" value="UniProtKB-UniRule"/>
</dbReference>
<dbReference type="InParanoid" id="L0PGU7"/>
<evidence type="ECO:0000256" key="3">
    <source>
        <dbReference type="RuleBase" id="RU367079"/>
    </source>
</evidence>
<evidence type="ECO:0000256" key="2">
    <source>
        <dbReference type="ARBA" id="ARBA00022483"/>
    </source>
</evidence>
<dbReference type="GO" id="GO:0015031">
    <property type="term" value="P:protein transport"/>
    <property type="evidence" value="ECO:0007669"/>
    <property type="project" value="UniProtKB-KW"/>
</dbReference>
<evidence type="ECO:0000256" key="1">
    <source>
        <dbReference type="ARBA" id="ARBA00022448"/>
    </source>
</evidence>
<dbReference type="AlphaFoldDB" id="L0PGU7"/>
<keyword evidence="2 3" id="KW-0268">Exocytosis</keyword>
<dbReference type="InterPro" id="IPR039682">
    <property type="entry name" value="Sec8/EXOC4"/>
</dbReference>
<dbReference type="VEuPathDB" id="FungiDB:PNEJI1_000258"/>
<dbReference type="STRING" id="1209962.L0PGU7"/>
<comment type="function">
    <text evidence="3">Component of the exocyst complex involved in the docking of exocytic vesicles with fusion sites on the plasma membrane.</text>
</comment>
<evidence type="ECO:0000313" key="5">
    <source>
        <dbReference type="EMBL" id="CCJ31289.1"/>
    </source>
</evidence>
<dbReference type="PANTHER" id="PTHR14146">
    <property type="entry name" value="EXOCYST COMPLEX COMPONENT 4"/>
    <property type="match status" value="1"/>
</dbReference>
<comment type="caution">
    <text evidence="5">The sequence shown here is derived from an EMBL/GenBank/DDBJ whole genome shotgun (WGS) entry which is preliminary data.</text>
</comment>
<dbReference type="GO" id="GO:0006893">
    <property type="term" value="P:Golgi to plasma membrane transport"/>
    <property type="evidence" value="ECO:0007669"/>
    <property type="project" value="TreeGrafter"/>
</dbReference>
<reference evidence="5 6" key="1">
    <citation type="journal article" date="2012" name="MBio">
        <title>De novo assembly of the Pneumocystis jirovecii genome from a single bronchoalveolar lavage fluid specimen from a patient.</title>
        <authorList>
            <person name="Cisse O.H."/>
            <person name="Pagni M."/>
            <person name="Hauser P.M."/>
        </authorList>
    </citation>
    <scope>NUCLEOTIDE SEQUENCE [LARGE SCALE GENOMIC DNA]</scope>
    <source>
        <strain evidence="5 6">SE8</strain>
    </source>
</reference>
<accession>L0PGU7</accession>
<keyword evidence="1 3" id="KW-0813">Transport</keyword>
<dbReference type="Pfam" id="PF04048">
    <property type="entry name" value="Sec8_N"/>
    <property type="match status" value="1"/>
</dbReference>